<evidence type="ECO:0000313" key="1">
    <source>
        <dbReference type="EMBL" id="PWR70265.1"/>
    </source>
</evidence>
<protein>
    <submittedName>
        <fullName evidence="1">Uncharacterized protein</fullName>
    </submittedName>
</protein>
<dbReference type="EMBL" id="QGMY01000015">
    <property type="protein sequence ID" value="PWR70265.1"/>
    <property type="molecule type" value="Genomic_DNA"/>
</dbReference>
<evidence type="ECO:0000313" key="2">
    <source>
        <dbReference type="Proteomes" id="UP000245657"/>
    </source>
</evidence>
<organism evidence="1 2">
    <name type="scientific">Methanospirillum lacunae</name>
    <dbReference type="NCBI Taxonomy" id="668570"/>
    <lineage>
        <taxon>Archaea</taxon>
        <taxon>Methanobacteriati</taxon>
        <taxon>Methanobacteriota</taxon>
        <taxon>Stenosarchaea group</taxon>
        <taxon>Methanomicrobia</taxon>
        <taxon>Methanomicrobiales</taxon>
        <taxon>Methanospirillaceae</taxon>
        <taxon>Methanospirillum</taxon>
    </lineage>
</organism>
<sequence>MAGVSADRLPPGMPETQVFSIGSTLSVTGITDQSTQMDWTSSRGSPLESTTFNSSDLISLVQYHDSLMGNGGTVVEVKNFDFGSGSQSRSMYNIESEKVLTYNSREGSLLLGSETLMMDNMGNSTSDSLPIRCVFSDQNAILMPAFCNIVQAKSDLININQAKVSTKGEIRSAGGFSTSAAMNYRIAVTADKNVPAHGTVRTEFAGSIMEARDTNLSENTWYKTAATNSWKDKTEVAGEVRNLQKTFGYVSGMRV</sequence>
<dbReference type="Proteomes" id="UP000245657">
    <property type="component" value="Unassembled WGS sequence"/>
</dbReference>
<reference evidence="1 2" key="1">
    <citation type="submission" date="2018-05" db="EMBL/GenBank/DDBJ databases">
        <title>Draft genome of Methanospirillum lacunae Ki8-1.</title>
        <authorList>
            <person name="Dueholm M.S."/>
            <person name="Nielsen P.H."/>
            <person name="Bakmann L.F."/>
            <person name="Otzen D.E."/>
        </authorList>
    </citation>
    <scope>NUCLEOTIDE SEQUENCE [LARGE SCALE GENOMIC DNA]</scope>
    <source>
        <strain evidence="1 2">Ki8-1</strain>
    </source>
</reference>
<gene>
    <name evidence="1" type="ORF">DK846_15225</name>
</gene>
<proteinExistence type="predicted"/>
<keyword evidence="2" id="KW-1185">Reference proteome</keyword>
<name>A0A2V2MVL0_9EURY</name>
<accession>A0A2V2MVL0</accession>
<comment type="caution">
    <text evidence="1">The sequence shown here is derived from an EMBL/GenBank/DDBJ whole genome shotgun (WGS) entry which is preliminary data.</text>
</comment>
<dbReference type="AlphaFoldDB" id="A0A2V2MVL0"/>